<feature type="non-terminal residue" evidence="3">
    <location>
        <position position="344"/>
    </location>
</feature>
<keyword evidence="1" id="KW-0963">Cytoplasm</keyword>
<dbReference type="GO" id="GO:0016783">
    <property type="term" value="F:sulfurtransferase activity"/>
    <property type="evidence" value="ECO:0007669"/>
    <property type="project" value="TreeGrafter"/>
</dbReference>
<dbReference type="FunCoup" id="A0A1V9XCQ1">
    <property type="interactions" value="1416"/>
</dbReference>
<dbReference type="GO" id="GO:0002143">
    <property type="term" value="P:tRNA wobble position uridine thiolation"/>
    <property type="evidence" value="ECO:0007669"/>
    <property type="project" value="TreeGrafter"/>
</dbReference>
<evidence type="ECO:0000256" key="2">
    <source>
        <dbReference type="ARBA" id="ARBA00022694"/>
    </source>
</evidence>
<keyword evidence="4" id="KW-1185">Reference proteome</keyword>
<comment type="caution">
    <text evidence="3">The sequence shown here is derived from an EMBL/GenBank/DDBJ whole genome shotgun (WGS) entry which is preliminary data.</text>
</comment>
<evidence type="ECO:0000313" key="3">
    <source>
        <dbReference type="EMBL" id="OQR71340.1"/>
    </source>
</evidence>
<name>A0A1V9XCQ1_9ACAR</name>
<dbReference type="STRING" id="418985.A0A1V9XCQ1"/>
<dbReference type="Proteomes" id="UP000192247">
    <property type="component" value="Unassembled WGS sequence"/>
</dbReference>
<gene>
    <name evidence="3" type="ORF">BIW11_11058</name>
</gene>
<dbReference type="Pfam" id="PF10288">
    <property type="entry name" value="CTU2"/>
    <property type="match status" value="1"/>
</dbReference>
<dbReference type="PANTHER" id="PTHR20882:SF14">
    <property type="entry name" value="CYTOPLASMIC TRNA 2-THIOLATION PROTEIN 2"/>
    <property type="match status" value="1"/>
</dbReference>
<proteinExistence type="predicted"/>
<dbReference type="GO" id="GO:0000049">
    <property type="term" value="F:tRNA binding"/>
    <property type="evidence" value="ECO:0007669"/>
    <property type="project" value="InterPro"/>
</dbReference>
<organism evidence="3 4">
    <name type="scientific">Tropilaelaps mercedesae</name>
    <dbReference type="NCBI Taxonomy" id="418985"/>
    <lineage>
        <taxon>Eukaryota</taxon>
        <taxon>Metazoa</taxon>
        <taxon>Ecdysozoa</taxon>
        <taxon>Arthropoda</taxon>
        <taxon>Chelicerata</taxon>
        <taxon>Arachnida</taxon>
        <taxon>Acari</taxon>
        <taxon>Parasitiformes</taxon>
        <taxon>Mesostigmata</taxon>
        <taxon>Gamasina</taxon>
        <taxon>Dermanyssoidea</taxon>
        <taxon>Laelapidae</taxon>
        <taxon>Tropilaelaps</taxon>
    </lineage>
</organism>
<reference evidence="3 4" key="1">
    <citation type="journal article" date="2017" name="Gigascience">
        <title>Draft genome of the honey bee ectoparasitic mite, Tropilaelaps mercedesae, is shaped by the parasitic life history.</title>
        <authorList>
            <person name="Dong X."/>
            <person name="Armstrong S.D."/>
            <person name="Xia D."/>
            <person name="Makepeace B.L."/>
            <person name="Darby A.C."/>
            <person name="Kadowaki T."/>
        </authorList>
    </citation>
    <scope>NUCLEOTIDE SEQUENCE [LARGE SCALE GENOMIC DNA]</scope>
    <source>
        <strain evidence="3">Wuxi-XJTLU</strain>
    </source>
</reference>
<sequence>MCSNANDFELALLQPLDATGIAKMRKCTSCTEPSVVVVRRVNGYCVSCYHEACRHKFRATIGKSKKVNPGDRVLVWLWPPLGAAAAVAMLEEARHDTVHKKLQFNFEYAIVDGQQGNMHKLSQHKKNSVNLADLGEIPLELHRIAPPAATPPQRNSTLRLAYEAIEMLKAVSHFAKTNSFNKVFTCETSNDLAHQMLTSVALGRGCQLPDITGLSAERNGLTLLRPLREFSQEEIEKYLSSRDLPVPPTSKLLSGIQKLSRDFVNGLQADFPNTVPTIWRTADKISVSTESMVNCDFCGYRFRSELSVSPNQTKSWDDVRGAMDALQMSAQISTRLPIENSGNA</sequence>
<dbReference type="AlphaFoldDB" id="A0A1V9XCQ1"/>
<dbReference type="Gene3D" id="3.40.50.620">
    <property type="entry name" value="HUPs"/>
    <property type="match status" value="1"/>
</dbReference>
<dbReference type="OrthoDB" id="25129at2759"/>
<evidence type="ECO:0000313" key="4">
    <source>
        <dbReference type="Proteomes" id="UP000192247"/>
    </source>
</evidence>
<dbReference type="EMBL" id="MNPL01014831">
    <property type="protein sequence ID" value="OQR71340.1"/>
    <property type="molecule type" value="Genomic_DNA"/>
</dbReference>
<evidence type="ECO:0000256" key="1">
    <source>
        <dbReference type="ARBA" id="ARBA00022490"/>
    </source>
</evidence>
<accession>A0A1V9XCQ1</accession>
<dbReference type="PANTHER" id="PTHR20882">
    <property type="entry name" value="CYTOPLASMIC TRNA 2-THIOLATION PROTEIN 2"/>
    <property type="match status" value="1"/>
</dbReference>
<dbReference type="InterPro" id="IPR014729">
    <property type="entry name" value="Rossmann-like_a/b/a_fold"/>
</dbReference>
<dbReference type="SUPFAM" id="SSF52402">
    <property type="entry name" value="Adenine nucleotide alpha hydrolases-like"/>
    <property type="match status" value="1"/>
</dbReference>
<dbReference type="GO" id="GO:0005829">
    <property type="term" value="C:cytosol"/>
    <property type="evidence" value="ECO:0007669"/>
    <property type="project" value="TreeGrafter"/>
</dbReference>
<dbReference type="InParanoid" id="A0A1V9XCQ1"/>
<keyword evidence="2" id="KW-0819">tRNA processing</keyword>
<dbReference type="InterPro" id="IPR019407">
    <property type="entry name" value="CTU2"/>
</dbReference>
<protein>
    <submittedName>
        <fullName evidence="3">Cytoplasmic tRNA 2-thiolation protein 2-like</fullName>
    </submittedName>
</protein>